<sequence>MNGFEIPLKLVEAFGPFEEFKQDASIVNLHLKDGRTFKNALLVYPNELLAIENQTTLPFAIEEIESIEQTPENLRVRTTSKWSFFTA</sequence>
<dbReference type="EMBL" id="JBHSUS010000001">
    <property type="protein sequence ID" value="MFC6439260.1"/>
    <property type="molecule type" value="Genomic_DNA"/>
</dbReference>
<dbReference type="Proteomes" id="UP001596364">
    <property type="component" value="Unassembled WGS sequence"/>
</dbReference>
<comment type="caution">
    <text evidence="1">The sequence shown here is derived from an EMBL/GenBank/DDBJ whole genome shotgun (WGS) entry which is preliminary data.</text>
</comment>
<evidence type="ECO:0000313" key="1">
    <source>
        <dbReference type="EMBL" id="MFC6439260.1"/>
    </source>
</evidence>
<protein>
    <submittedName>
        <fullName evidence="1">Uncharacterized protein</fullName>
    </submittedName>
</protein>
<organism evidence="1 2">
    <name type="scientific">Pseudobowmanella zhangzhouensis</name>
    <dbReference type="NCBI Taxonomy" id="1537679"/>
    <lineage>
        <taxon>Bacteria</taxon>
        <taxon>Pseudomonadati</taxon>
        <taxon>Pseudomonadota</taxon>
        <taxon>Gammaproteobacteria</taxon>
        <taxon>Alteromonadales</taxon>
        <taxon>Alteromonadaceae</taxon>
    </lineage>
</organism>
<evidence type="ECO:0000313" key="2">
    <source>
        <dbReference type="Proteomes" id="UP001596364"/>
    </source>
</evidence>
<reference evidence="2" key="1">
    <citation type="journal article" date="2019" name="Int. J. Syst. Evol. Microbiol.">
        <title>The Global Catalogue of Microorganisms (GCM) 10K type strain sequencing project: providing services to taxonomists for standard genome sequencing and annotation.</title>
        <authorList>
            <consortium name="The Broad Institute Genomics Platform"/>
            <consortium name="The Broad Institute Genome Sequencing Center for Infectious Disease"/>
            <person name="Wu L."/>
            <person name="Ma J."/>
        </authorList>
    </citation>
    <scope>NUCLEOTIDE SEQUENCE [LARGE SCALE GENOMIC DNA]</scope>
    <source>
        <strain evidence="2">CGMCC 1.16031</strain>
    </source>
</reference>
<accession>A0ABW1XGW6</accession>
<dbReference type="RefSeq" id="WP_131257462.1">
    <property type="nucleotide sequence ID" value="NZ_JBHSUS010000001.1"/>
</dbReference>
<proteinExistence type="predicted"/>
<keyword evidence="2" id="KW-1185">Reference proteome</keyword>
<name>A0ABW1XGW6_9ALTE</name>
<gene>
    <name evidence="1" type="ORF">ACFP85_03750</name>
</gene>